<dbReference type="SUPFAM" id="SSF55874">
    <property type="entry name" value="ATPase domain of HSP90 chaperone/DNA topoisomerase II/histidine kinase"/>
    <property type="match status" value="1"/>
</dbReference>
<protein>
    <recommendedName>
        <fullName evidence="2">Sensor histidine kinase NatK-like C-terminal domain-containing protein</fullName>
    </recommendedName>
</protein>
<dbReference type="InterPro" id="IPR032834">
    <property type="entry name" value="NatK-like_C"/>
</dbReference>
<name>A0A343JDY1_9CLOT</name>
<dbReference type="RefSeq" id="WP_119865874.1">
    <property type="nucleotide sequence ID" value="NZ_CP016786.1"/>
</dbReference>
<evidence type="ECO:0000313" key="4">
    <source>
        <dbReference type="Proteomes" id="UP000264883"/>
    </source>
</evidence>
<reference evidence="3 4" key="1">
    <citation type="submission" date="2016-08" db="EMBL/GenBank/DDBJ databases">
        <title>Complete Genome Sequence Of The Indigo Reducing Clostridium isatidis DSM15098.</title>
        <authorList>
            <person name="Little G.T."/>
            <person name="Minton N.P."/>
        </authorList>
    </citation>
    <scope>NUCLEOTIDE SEQUENCE [LARGE SCALE GENOMIC DNA]</scope>
    <source>
        <strain evidence="3 4">DSM 15098</strain>
    </source>
</reference>
<dbReference type="AlphaFoldDB" id="A0A343JDY1"/>
<feature type="transmembrane region" description="Helical" evidence="1">
    <location>
        <begin position="58"/>
        <end position="76"/>
    </location>
</feature>
<keyword evidence="1" id="KW-0472">Membrane</keyword>
<gene>
    <name evidence="3" type="ORF">BEN51_09665</name>
</gene>
<evidence type="ECO:0000313" key="3">
    <source>
        <dbReference type="EMBL" id="ASW43739.1"/>
    </source>
</evidence>
<evidence type="ECO:0000259" key="2">
    <source>
        <dbReference type="Pfam" id="PF14501"/>
    </source>
</evidence>
<dbReference type="PANTHER" id="PTHR40448:SF1">
    <property type="entry name" value="TWO-COMPONENT SENSOR HISTIDINE KINASE"/>
    <property type="match status" value="1"/>
</dbReference>
<dbReference type="GO" id="GO:0042802">
    <property type="term" value="F:identical protein binding"/>
    <property type="evidence" value="ECO:0007669"/>
    <property type="project" value="TreeGrafter"/>
</dbReference>
<organism evidence="3 4">
    <name type="scientific">Clostridium isatidis</name>
    <dbReference type="NCBI Taxonomy" id="182773"/>
    <lineage>
        <taxon>Bacteria</taxon>
        <taxon>Bacillati</taxon>
        <taxon>Bacillota</taxon>
        <taxon>Clostridia</taxon>
        <taxon>Eubacteriales</taxon>
        <taxon>Clostridiaceae</taxon>
        <taxon>Clostridium</taxon>
    </lineage>
</organism>
<proteinExistence type="predicted"/>
<keyword evidence="4" id="KW-1185">Reference proteome</keyword>
<dbReference type="Pfam" id="PF14501">
    <property type="entry name" value="HATPase_c_5"/>
    <property type="match status" value="1"/>
</dbReference>
<feature type="domain" description="Sensor histidine kinase NatK-like C-terminal" evidence="2">
    <location>
        <begin position="198"/>
        <end position="295"/>
    </location>
</feature>
<accession>A0A343JDY1</accession>
<dbReference type="InterPro" id="IPR036890">
    <property type="entry name" value="HATPase_C_sf"/>
</dbReference>
<dbReference type="Gene3D" id="3.30.565.10">
    <property type="entry name" value="Histidine kinase-like ATPase, C-terminal domain"/>
    <property type="match status" value="1"/>
</dbReference>
<dbReference type="KEGG" id="cia:BEN51_09665"/>
<dbReference type="PANTHER" id="PTHR40448">
    <property type="entry name" value="TWO-COMPONENT SENSOR HISTIDINE KINASE"/>
    <property type="match status" value="1"/>
</dbReference>
<evidence type="ECO:0000256" key="1">
    <source>
        <dbReference type="SAM" id="Phobius"/>
    </source>
</evidence>
<dbReference type="OrthoDB" id="9773869at2"/>
<dbReference type="EMBL" id="CP016786">
    <property type="protein sequence ID" value="ASW43739.1"/>
    <property type="molecule type" value="Genomic_DNA"/>
</dbReference>
<dbReference type="Proteomes" id="UP000264883">
    <property type="component" value="Chromosome"/>
</dbReference>
<keyword evidence="1" id="KW-1133">Transmembrane helix</keyword>
<feature type="transmembrane region" description="Helical" evidence="1">
    <location>
        <begin position="21"/>
        <end position="38"/>
    </location>
</feature>
<keyword evidence="1" id="KW-0812">Transmembrane</keyword>
<sequence>MVGIIFISYAGKYAAKLFLRSKISSITFGIIPIVYYFFDYITTTYTNLLYSGNPVASEFMPFVCCIGYLTFIIFYLKEYELKCDAERREQMIHFQYEHTASQIDAIRHSEYEMQILRHDLRHMLTNLATLMDNYDLEKSREYLNKMLDKVSSIRVHRYCENELINAVLSFYNHKCSETGNISLHIDVKIPKDLSCNDMEFSFILSNGLENAYNAASKNDSKSTISVKILVDEMNHLLLTIKNPFKEKPSFVNNLPTTSAPGHGIGSQSIKYLTEKMGGRCQFTAENNLFVLRVII</sequence>